<proteinExistence type="inferred from homology"/>
<evidence type="ECO:0000313" key="7">
    <source>
        <dbReference type="Proteomes" id="UP000220341"/>
    </source>
</evidence>
<dbReference type="GO" id="GO:0009307">
    <property type="term" value="P:DNA restriction-modification system"/>
    <property type="evidence" value="ECO:0007669"/>
    <property type="project" value="UniProtKB-KW"/>
</dbReference>
<evidence type="ECO:0000313" key="6">
    <source>
        <dbReference type="EMBL" id="PES40837.1"/>
    </source>
</evidence>
<feature type="domain" description="Type I restriction modification DNA specificity" evidence="5">
    <location>
        <begin position="222"/>
        <end position="404"/>
    </location>
</feature>
<dbReference type="CDD" id="cd17521">
    <property type="entry name" value="RMtype1_S_Sau13435ORF2165P_TRD2-CR2_like"/>
    <property type="match status" value="1"/>
</dbReference>
<protein>
    <recommendedName>
        <fullName evidence="5">Type I restriction modification DNA specificity domain-containing protein</fullName>
    </recommendedName>
</protein>
<dbReference type="EMBL" id="NTYW01000006">
    <property type="protein sequence ID" value="PES40837.1"/>
    <property type="molecule type" value="Genomic_DNA"/>
</dbReference>
<keyword evidence="4" id="KW-0175">Coiled coil</keyword>
<evidence type="ECO:0000259" key="5">
    <source>
        <dbReference type="Pfam" id="PF01420"/>
    </source>
</evidence>
<dbReference type="CDD" id="cd17246">
    <property type="entry name" value="RMtype1_S_SonII-TRD2-CR2_like"/>
    <property type="match status" value="1"/>
</dbReference>
<keyword evidence="3" id="KW-0238">DNA-binding</keyword>
<dbReference type="GO" id="GO:0003677">
    <property type="term" value="F:DNA binding"/>
    <property type="evidence" value="ECO:0007669"/>
    <property type="project" value="UniProtKB-KW"/>
</dbReference>
<comment type="caution">
    <text evidence="6">The sequence shown here is derived from an EMBL/GenBank/DDBJ whole genome shotgun (WGS) entry which is preliminary data.</text>
</comment>
<keyword evidence="2" id="KW-0680">Restriction system</keyword>
<evidence type="ECO:0000256" key="2">
    <source>
        <dbReference type="ARBA" id="ARBA00022747"/>
    </source>
</evidence>
<dbReference type="PANTHER" id="PTHR30408">
    <property type="entry name" value="TYPE-1 RESTRICTION ENZYME ECOKI SPECIFICITY PROTEIN"/>
    <property type="match status" value="1"/>
</dbReference>
<evidence type="ECO:0000256" key="3">
    <source>
        <dbReference type="ARBA" id="ARBA00023125"/>
    </source>
</evidence>
<evidence type="ECO:0000256" key="1">
    <source>
        <dbReference type="ARBA" id="ARBA00010923"/>
    </source>
</evidence>
<name>A0AAE5P7L0_PRIMG</name>
<gene>
    <name evidence="6" type="ORF">CN497_08980</name>
</gene>
<accession>A0AAE5P7L0</accession>
<organism evidence="6 7">
    <name type="scientific">Priestia megaterium</name>
    <name type="common">Bacillus megaterium</name>
    <dbReference type="NCBI Taxonomy" id="1404"/>
    <lineage>
        <taxon>Bacteria</taxon>
        <taxon>Bacillati</taxon>
        <taxon>Bacillota</taxon>
        <taxon>Bacilli</taxon>
        <taxon>Bacillales</taxon>
        <taxon>Bacillaceae</taxon>
        <taxon>Priestia</taxon>
    </lineage>
</organism>
<feature type="domain" description="Type I restriction modification DNA specificity" evidence="5">
    <location>
        <begin position="39"/>
        <end position="182"/>
    </location>
</feature>
<dbReference type="PANTHER" id="PTHR30408:SF12">
    <property type="entry name" value="TYPE I RESTRICTION ENZYME MJAVIII SPECIFICITY SUBUNIT"/>
    <property type="match status" value="1"/>
</dbReference>
<feature type="coiled-coil region" evidence="4">
    <location>
        <begin position="378"/>
        <end position="416"/>
    </location>
</feature>
<comment type="similarity">
    <text evidence="1">Belongs to the type-I restriction system S methylase family.</text>
</comment>
<dbReference type="RefSeq" id="WP_098277990.1">
    <property type="nucleotide sequence ID" value="NZ_NTYW01000006.1"/>
</dbReference>
<sequence length="431" mass="49753">MRTEDLLFLKIKWKYLAKEAMMYGANEPAELDDPNLPRYIRITDLDKDGTLKKDTFKSLEWEKARPYLLQTGDILLARSGATVGKAYIHEEDLVACFAGYLIKFKVDINKVLPKFVYYYTQTKEYTDWISENTIQATIQNVSAEKYANLEMPLPSLPIQQLIISFLNRKVKHINGIVEQKEKLILLLEEKRQSILTEGVTKGLNPNVKMKDSGVEWIGEIPHNYKTIKLKHLVETKITDGPHETPVLYDEGVPFISAEAIKSGKVDFDYMRGFISKEDHEKYSQKCSPRYGDIFMVKSGATTGKIGIVDTNEEFSIWSPLALIRADKEKVLNEFLYYYMQSDIFQKQVQLGWNYGTQQNIGMGVIENLFIICPPLDIQKKLLEKFDAESKKIDKLKEELNNQIQKLQEYRQSLIYEAVTGKIDVHEFETAQ</sequence>
<dbReference type="Gene3D" id="3.90.220.20">
    <property type="entry name" value="DNA methylase specificity domains"/>
    <property type="match status" value="2"/>
</dbReference>
<dbReference type="AlphaFoldDB" id="A0AAE5P7L0"/>
<dbReference type="InterPro" id="IPR052021">
    <property type="entry name" value="Type-I_RS_S_subunit"/>
</dbReference>
<dbReference type="SUPFAM" id="SSF116734">
    <property type="entry name" value="DNA methylase specificity domain"/>
    <property type="match status" value="2"/>
</dbReference>
<dbReference type="InterPro" id="IPR000055">
    <property type="entry name" value="Restrct_endonuc_typeI_TRD"/>
</dbReference>
<dbReference type="InterPro" id="IPR044946">
    <property type="entry name" value="Restrct_endonuc_typeI_TRD_sf"/>
</dbReference>
<evidence type="ECO:0000256" key="4">
    <source>
        <dbReference type="SAM" id="Coils"/>
    </source>
</evidence>
<reference evidence="6 7" key="1">
    <citation type="submission" date="2017-09" db="EMBL/GenBank/DDBJ databases">
        <title>Large-scale bioinformatics analysis of Bacillus genomes uncovers conserved roles of natural products in bacterial physiology.</title>
        <authorList>
            <consortium name="Agbiome Team Llc"/>
            <person name="Bleich R.M."/>
            <person name="Kirk G.J."/>
            <person name="Santa Maria K.C."/>
            <person name="Allen S.E."/>
            <person name="Farag S."/>
            <person name="Shank E.A."/>
            <person name="Bowers A."/>
        </authorList>
    </citation>
    <scope>NUCLEOTIDE SEQUENCE [LARGE SCALE GENOMIC DNA]</scope>
    <source>
        <strain evidence="6 7">AFS003013</strain>
    </source>
</reference>
<dbReference type="Pfam" id="PF01420">
    <property type="entry name" value="Methylase_S"/>
    <property type="match status" value="2"/>
</dbReference>
<dbReference type="Proteomes" id="UP000220341">
    <property type="component" value="Unassembled WGS sequence"/>
</dbReference>